<dbReference type="AlphaFoldDB" id="A0A5B7G3N7"/>
<protein>
    <submittedName>
        <fullName evidence="1">Uncharacterized protein</fullName>
    </submittedName>
</protein>
<gene>
    <name evidence="1" type="ORF">E2C01_046169</name>
</gene>
<accession>A0A5B7G3N7</accession>
<dbReference type="EMBL" id="VSRR010010768">
    <property type="protein sequence ID" value="MPC52306.1"/>
    <property type="molecule type" value="Genomic_DNA"/>
</dbReference>
<reference evidence="1 2" key="1">
    <citation type="submission" date="2019-05" db="EMBL/GenBank/DDBJ databases">
        <title>Another draft genome of Portunus trituberculatus and its Hox gene families provides insights of decapod evolution.</title>
        <authorList>
            <person name="Jeong J.-H."/>
            <person name="Song I."/>
            <person name="Kim S."/>
            <person name="Choi T."/>
            <person name="Kim D."/>
            <person name="Ryu S."/>
            <person name="Kim W."/>
        </authorList>
    </citation>
    <scope>NUCLEOTIDE SEQUENCE [LARGE SCALE GENOMIC DNA]</scope>
    <source>
        <tissue evidence="1">Muscle</tissue>
    </source>
</reference>
<evidence type="ECO:0000313" key="2">
    <source>
        <dbReference type="Proteomes" id="UP000324222"/>
    </source>
</evidence>
<comment type="caution">
    <text evidence="1">The sequence shown here is derived from an EMBL/GenBank/DDBJ whole genome shotgun (WGS) entry which is preliminary data.</text>
</comment>
<evidence type="ECO:0000313" key="1">
    <source>
        <dbReference type="EMBL" id="MPC52306.1"/>
    </source>
</evidence>
<organism evidence="1 2">
    <name type="scientific">Portunus trituberculatus</name>
    <name type="common">Swimming crab</name>
    <name type="synonym">Neptunus trituberculatus</name>
    <dbReference type="NCBI Taxonomy" id="210409"/>
    <lineage>
        <taxon>Eukaryota</taxon>
        <taxon>Metazoa</taxon>
        <taxon>Ecdysozoa</taxon>
        <taxon>Arthropoda</taxon>
        <taxon>Crustacea</taxon>
        <taxon>Multicrustacea</taxon>
        <taxon>Malacostraca</taxon>
        <taxon>Eumalacostraca</taxon>
        <taxon>Eucarida</taxon>
        <taxon>Decapoda</taxon>
        <taxon>Pleocyemata</taxon>
        <taxon>Brachyura</taxon>
        <taxon>Eubrachyura</taxon>
        <taxon>Portunoidea</taxon>
        <taxon>Portunidae</taxon>
        <taxon>Portuninae</taxon>
        <taxon>Portunus</taxon>
    </lineage>
</organism>
<sequence length="74" mass="7990">MYIRVSIILKTGGIAARILSTPPALIKPPPSPPRRSGAPLSSLLPRGLACNDATPSHVTLNIRRNKSFPDFYLP</sequence>
<name>A0A5B7G3N7_PORTR</name>
<keyword evidence="2" id="KW-1185">Reference proteome</keyword>
<dbReference type="Proteomes" id="UP000324222">
    <property type="component" value="Unassembled WGS sequence"/>
</dbReference>
<proteinExistence type="predicted"/>